<dbReference type="PANTHER" id="PTHR35399:SF2">
    <property type="entry name" value="DUF839 DOMAIN-CONTAINING PROTEIN"/>
    <property type="match status" value="1"/>
</dbReference>
<sequence length="731" mass="79344">MVRIGKNLLTNPFATSRSSLTCTYKCGNACADDAPNEFSDNQYFGDVAKEAFSQRAFSRRAALKVTGASALAVGGGAVLAACSSDDSGSAAGGSDASGTAAAGDGSKGESPEGMRFDAVKPNTEDAVVIPDGYEQNVLIRWGDPIHEGGPEFDFDKQTPENQLKQFGFNNDFAGLIKAEDGTLLYVCSHEYTTEPMMFRAYKKEDATKEQVDIGLAAHGQTILAVEEDDKGFLKPILSDKRNRRITGFTEFTVDGPAAGHDLLKTKADPSGMKVEGTLNNCSGGVTPWGTYLSGEENVDQYFGNVGKLKDEDTVKKLKRYSVKNEELSDRAWEKYYDRFDVSKEPNEPNRFFWLVEIDPSDPNSTPVKHTALGRFKHEAGQIYVTDDGTVVCYSGDDERFEYIYKFVSSRKVKEGDLKHNMGILSEGTLYVGKFNGNSESEIDGSGELPKDGRFDGDIEWLPLMTAKADGKHESHVDGMTAEEVCIYTRIAGDKVGATRMDRPEDIEPSPKTGKVYAALTNNKYRGKASPDSSGKAQDNKAAKKTDGAGRPYEGATEVAPITENKNGLVLEMEDDHAGTKGKWNLLLVCGDPNEAYTYFGGFDKESVSPISCPDNVTFDEYGNLWVSTDGNALDSNDGLFAVAVEGERRGETKCFLTVPVAAETCGPQIFSNRVMVNVQHPGEIETDQGHPVGDNPDPTTNPTSHWPDGGKEQPRPAVVQVVRTDGKKIGV</sequence>
<reference evidence="2" key="2">
    <citation type="submission" date="2024-05" db="EMBL/GenBank/DDBJ databases">
        <authorList>
            <person name="Wolfe A."/>
        </authorList>
    </citation>
    <scope>NUCLEOTIDE SEQUENCE</scope>
    <source>
        <strain evidence="2">UMB1064</strain>
    </source>
</reference>
<dbReference type="SUPFAM" id="SSF63829">
    <property type="entry name" value="Calcium-dependent phosphotriesterase"/>
    <property type="match status" value="1"/>
</dbReference>
<evidence type="ECO:0000313" key="2">
    <source>
        <dbReference type="EMBL" id="MEO3717704.1"/>
    </source>
</evidence>
<feature type="region of interest" description="Disordered" evidence="1">
    <location>
        <begin position="524"/>
        <end position="560"/>
    </location>
</feature>
<organism evidence="2 3">
    <name type="scientific">Corynebacterium amycolatum</name>
    <dbReference type="NCBI Taxonomy" id="43765"/>
    <lineage>
        <taxon>Bacteria</taxon>
        <taxon>Bacillati</taxon>
        <taxon>Actinomycetota</taxon>
        <taxon>Actinomycetes</taxon>
        <taxon>Mycobacteriales</taxon>
        <taxon>Corynebacteriaceae</taxon>
        <taxon>Corynebacterium</taxon>
    </lineage>
</organism>
<gene>
    <name evidence="2" type="ORF">QP460_008885</name>
</gene>
<dbReference type="PANTHER" id="PTHR35399">
    <property type="entry name" value="SLR8030 PROTEIN"/>
    <property type="match status" value="1"/>
</dbReference>
<feature type="compositionally biased region" description="Basic and acidic residues" evidence="1">
    <location>
        <begin position="537"/>
        <end position="547"/>
    </location>
</feature>
<dbReference type="InterPro" id="IPR008557">
    <property type="entry name" value="PhoX"/>
</dbReference>
<accession>A0AAW9SWB5</accession>
<dbReference type="EMBL" id="JASOOY020000031">
    <property type="protein sequence ID" value="MEO3717704.1"/>
    <property type="molecule type" value="Genomic_DNA"/>
</dbReference>
<reference evidence="2" key="1">
    <citation type="submission" date="2023-05" db="EMBL/GenBank/DDBJ databases">
        <authorList>
            <person name="Du J."/>
        </authorList>
    </citation>
    <scope>NUCLEOTIDE SEQUENCE</scope>
    <source>
        <strain evidence="2">UMB1064</strain>
    </source>
</reference>
<dbReference type="Proteomes" id="UP001223646">
    <property type="component" value="Unassembled WGS sequence"/>
</dbReference>
<evidence type="ECO:0000256" key="1">
    <source>
        <dbReference type="SAM" id="MobiDB-lite"/>
    </source>
</evidence>
<feature type="compositionally biased region" description="Basic and acidic residues" evidence="1">
    <location>
        <begin position="106"/>
        <end position="115"/>
    </location>
</feature>
<name>A0AAW9SWB5_CORAY</name>
<feature type="compositionally biased region" description="Low complexity" evidence="1">
    <location>
        <begin position="90"/>
        <end position="104"/>
    </location>
</feature>
<dbReference type="Pfam" id="PF05787">
    <property type="entry name" value="PhoX"/>
    <property type="match status" value="1"/>
</dbReference>
<evidence type="ECO:0000313" key="3">
    <source>
        <dbReference type="Proteomes" id="UP001223646"/>
    </source>
</evidence>
<feature type="region of interest" description="Disordered" evidence="1">
    <location>
        <begin position="683"/>
        <end position="731"/>
    </location>
</feature>
<comment type="caution">
    <text evidence="2">The sequence shown here is derived from an EMBL/GenBank/DDBJ whole genome shotgun (WGS) entry which is preliminary data.</text>
</comment>
<proteinExistence type="predicted"/>
<protein>
    <submittedName>
        <fullName evidence="2">PhoX family phosphatase</fullName>
    </submittedName>
</protein>
<feature type="region of interest" description="Disordered" evidence="1">
    <location>
        <begin position="90"/>
        <end position="115"/>
    </location>
</feature>
<dbReference type="RefSeq" id="WP_284826378.1">
    <property type="nucleotide sequence ID" value="NZ_JASOOY020000031.1"/>
</dbReference>
<dbReference type="AlphaFoldDB" id="A0AAW9SWB5"/>